<organism evidence="1 2">
    <name type="scientific">Bacillus arachidis</name>
    <dbReference type="NCBI Taxonomy" id="2819290"/>
    <lineage>
        <taxon>Bacteria</taxon>
        <taxon>Bacillati</taxon>
        <taxon>Bacillota</taxon>
        <taxon>Bacilli</taxon>
        <taxon>Bacillales</taxon>
        <taxon>Bacillaceae</taxon>
        <taxon>Bacillus</taxon>
    </lineage>
</organism>
<evidence type="ECO:0008006" key="3">
    <source>
        <dbReference type="Google" id="ProtNLM"/>
    </source>
</evidence>
<protein>
    <recommendedName>
        <fullName evidence="3">DUF1433 domain-containing protein</fullName>
    </recommendedName>
</protein>
<comment type="caution">
    <text evidence="1">The sequence shown here is derived from an EMBL/GenBank/DDBJ whole genome shotgun (WGS) entry which is preliminary data.</text>
</comment>
<gene>
    <name evidence="1" type="ORF">J4P90_12630</name>
</gene>
<proteinExistence type="predicted"/>
<reference evidence="1 2" key="1">
    <citation type="submission" date="2021-03" db="EMBL/GenBank/DDBJ databases">
        <title>Identification of novel Bacillus strains.</title>
        <authorList>
            <person name="Xiao Z."/>
            <person name="Li Y."/>
            <person name="Shen J."/>
        </authorList>
    </citation>
    <scope>NUCLEOTIDE SEQUENCE [LARGE SCALE GENOMIC DNA]</scope>
    <source>
        <strain evidence="1 2">SY8</strain>
    </source>
</reference>
<sequence length="86" mass="10119">MDYKKNDDDEVIKEKAKQISIQYFKEDKNLEITVTDFQFAPSDFGVVFVYGYVTSNKTRRVSAGINYRDNYKVESIGYDKNQEKNK</sequence>
<evidence type="ECO:0000313" key="2">
    <source>
        <dbReference type="Proteomes" id="UP000677611"/>
    </source>
</evidence>
<accession>A0ABS3NYP9</accession>
<dbReference type="Proteomes" id="UP000677611">
    <property type="component" value="Unassembled WGS sequence"/>
</dbReference>
<evidence type="ECO:0000313" key="1">
    <source>
        <dbReference type="EMBL" id="MBO1626078.1"/>
    </source>
</evidence>
<name>A0ABS3NYP9_9BACI</name>
<keyword evidence="2" id="KW-1185">Reference proteome</keyword>
<dbReference type="EMBL" id="JAGDQJ010000013">
    <property type="protein sequence ID" value="MBO1626078.1"/>
    <property type="molecule type" value="Genomic_DNA"/>
</dbReference>